<organism evidence="2 3">
    <name type="scientific">Bombyx mandarina</name>
    <name type="common">Wild silk moth</name>
    <name type="synonym">Wild silkworm</name>
    <dbReference type="NCBI Taxonomy" id="7092"/>
    <lineage>
        <taxon>Eukaryota</taxon>
        <taxon>Metazoa</taxon>
        <taxon>Ecdysozoa</taxon>
        <taxon>Arthropoda</taxon>
        <taxon>Hexapoda</taxon>
        <taxon>Insecta</taxon>
        <taxon>Pterygota</taxon>
        <taxon>Neoptera</taxon>
        <taxon>Endopterygota</taxon>
        <taxon>Lepidoptera</taxon>
        <taxon>Glossata</taxon>
        <taxon>Ditrysia</taxon>
        <taxon>Bombycoidea</taxon>
        <taxon>Bombycidae</taxon>
        <taxon>Bombycinae</taxon>
        <taxon>Bombyx</taxon>
    </lineage>
</organism>
<gene>
    <name evidence="3" type="primary">LOC114248305</name>
</gene>
<evidence type="ECO:0000313" key="2">
    <source>
        <dbReference type="Proteomes" id="UP000504629"/>
    </source>
</evidence>
<dbReference type="Pfam" id="PF03690">
    <property type="entry name" value="MYG1_exonuc"/>
    <property type="match status" value="1"/>
</dbReference>
<sequence>MLNRILPRTCSLLNSASYNFRHYCLSSILKMKIGTHDGVFHCDEVLACFMLKNLPQYKDAEIIRTRDLNKLNDCDIVVDVGSVFDHEKKRYDHHQAGFNETLSTLRPELGDSYKIKLSSAGLVYAYYGEDIIQQLKEESTSLTNEDLKLIYKKVYESFIQEIDAIDNGIPMTEEQPKYDIHTHLSNRVKRLNPEWNSTQETNVDEFFNKAMALVSEDFLYFTRYYINTWFPARNLVRKAIDNRFEIHKSGEIVVFNERFPWKYHLFDLEQELGIEPQIKYVLFNDKPKSWRVQAVPIDPMSFVLRKALHNAWRGIRDDNLSSVSGIEGCIFCHSNGFIGGNTTLEGALKMAIASLEANE</sequence>
<dbReference type="KEGG" id="bman:114248305"/>
<proteinExistence type="inferred from homology"/>
<dbReference type="GO" id="GO:0005634">
    <property type="term" value="C:nucleus"/>
    <property type="evidence" value="ECO:0007669"/>
    <property type="project" value="TreeGrafter"/>
</dbReference>
<comment type="similarity">
    <text evidence="1">Belongs to the MYG1 family.</text>
</comment>
<dbReference type="AlphaFoldDB" id="A0A6J2KAG6"/>
<dbReference type="RefSeq" id="XP_028037314.1">
    <property type="nucleotide sequence ID" value="XM_028181513.1"/>
</dbReference>
<dbReference type="InterPro" id="IPR003226">
    <property type="entry name" value="MYG1_exonuclease"/>
</dbReference>
<dbReference type="GO" id="GO:0005737">
    <property type="term" value="C:cytoplasm"/>
    <property type="evidence" value="ECO:0007669"/>
    <property type="project" value="TreeGrafter"/>
</dbReference>
<evidence type="ECO:0000256" key="1">
    <source>
        <dbReference type="ARBA" id="ARBA00010105"/>
    </source>
</evidence>
<dbReference type="PANTHER" id="PTHR11215">
    <property type="entry name" value="METAL DEPENDENT HYDROLASE - RELATED"/>
    <property type="match status" value="1"/>
</dbReference>
<dbReference type="PANTHER" id="PTHR11215:SF1">
    <property type="entry name" value="MYG1 EXONUCLEASE"/>
    <property type="match status" value="1"/>
</dbReference>
<dbReference type="GeneID" id="114248305"/>
<accession>A0A6J2KAG6</accession>
<keyword evidence="2" id="KW-1185">Reference proteome</keyword>
<protein>
    <submittedName>
        <fullName evidence="3">UPF0160 protein</fullName>
    </submittedName>
</protein>
<evidence type="ECO:0000313" key="3">
    <source>
        <dbReference type="RefSeq" id="XP_028037314.1"/>
    </source>
</evidence>
<name>A0A6J2KAG6_BOMMA</name>
<dbReference type="Proteomes" id="UP000504629">
    <property type="component" value="Unplaced"/>
</dbReference>
<reference evidence="3" key="1">
    <citation type="submission" date="2025-08" db="UniProtKB">
        <authorList>
            <consortium name="RefSeq"/>
        </authorList>
    </citation>
    <scope>IDENTIFICATION</scope>
    <source>
        <tissue evidence="3">Silk gland</tissue>
    </source>
</reference>
<dbReference type="OrthoDB" id="10265310at2759"/>